<proteinExistence type="inferred from homology"/>
<dbReference type="Proteomes" id="UP001194696">
    <property type="component" value="Unassembled WGS sequence"/>
</dbReference>
<dbReference type="InterPro" id="IPR018362">
    <property type="entry name" value="CCAAT-binding_factor_CS"/>
</dbReference>
<keyword evidence="3 7" id="KW-0238">DNA-binding</keyword>
<sequence length="437" mass="48865">MEDHHRHQQQQQQQHYQAGLVYGQPPQGSHDDQARYQGYQQSFQGLPGMMPPQSPTGSSPTSSHSRLTHDQDQQQQQPQHHAGAFQPDLGGQPAQMVGGEGTMGHAPAAPADEEPLYVNAKQYHRILKRRAARAKLEELNRMAKIRKPYLHESRHKHAMRRPRGPGGRFLTSQEIAEMDRLQAEFEAQGGVGPLGGDMHLAHHQHTPQQQQAFIQQQIQIQHQQAQQQQSPQQQQQPQQPQQPQPQQPQQPHHPQQQQQQHQGQNPQEGGQMPVPLQHHMVPHQPGQLDPQQQQYQMHASVLQQHHELQQHHQHQQQQQHHQQQHFHPQDPQRYQPDAYAAHPQHNLYAGGPTGLYDPNGAVAGPTNGILKIEAQDDPTFSSNLLHSTNGNSAHSSQHIPLSTNPGGAGGKNDNDGSDGSQGGNGQTPPSKDKNHTS</sequence>
<dbReference type="Gene3D" id="6.10.250.2430">
    <property type="match status" value="1"/>
</dbReference>
<feature type="compositionally biased region" description="Low complexity" evidence="8">
    <location>
        <begin position="249"/>
        <end position="267"/>
    </location>
</feature>
<feature type="region of interest" description="Disordered" evidence="8">
    <location>
        <begin position="380"/>
        <end position="437"/>
    </location>
</feature>
<dbReference type="PROSITE" id="PS51152">
    <property type="entry name" value="NFYA_HAP2_2"/>
    <property type="match status" value="1"/>
</dbReference>
<accession>A0ABQ7K076</accession>
<comment type="caution">
    <text evidence="9">The sequence shown here is derived from an EMBL/GenBank/DDBJ whole genome shotgun (WGS) entry which is preliminary data.</text>
</comment>
<evidence type="ECO:0000256" key="1">
    <source>
        <dbReference type="ARBA" id="ARBA00004123"/>
    </source>
</evidence>
<comment type="function">
    <text evidence="7">Component of the sequence-specific heterotrimeric transcription factor (NF-Y) which specifically recognizes a 5'-CCAAT-3' box motif found in the promoters of its target genes.</text>
</comment>
<evidence type="ECO:0000256" key="6">
    <source>
        <dbReference type="ARBA" id="ARBA00023242"/>
    </source>
</evidence>
<dbReference type="PRINTS" id="PR00616">
    <property type="entry name" value="CCAATSUBUNTB"/>
</dbReference>
<feature type="region of interest" description="Disordered" evidence="8">
    <location>
        <begin position="1"/>
        <end position="110"/>
    </location>
</feature>
<comment type="subcellular location">
    <subcellularLocation>
        <location evidence="1 7">Nucleus</location>
    </subcellularLocation>
</comment>
<keyword evidence="2 7" id="KW-0805">Transcription regulation</keyword>
<dbReference type="PANTHER" id="PTHR12632">
    <property type="entry name" value="TRANSCRIPTION FACTOR NF-Y ALPHA-RELATED"/>
    <property type="match status" value="1"/>
</dbReference>
<feature type="compositionally biased region" description="Polar residues" evidence="8">
    <location>
        <begin position="380"/>
        <end position="405"/>
    </location>
</feature>
<dbReference type="Pfam" id="PF02045">
    <property type="entry name" value="CBFB_NFYA"/>
    <property type="match status" value="1"/>
</dbReference>
<comment type="subunit">
    <text evidence="7">Heterotrimer.</text>
</comment>
<evidence type="ECO:0000256" key="4">
    <source>
        <dbReference type="ARBA" id="ARBA00023159"/>
    </source>
</evidence>
<evidence type="ECO:0000256" key="8">
    <source>
        <dbReference type="SAM" id="MobiDB-lite"/>
    </source>
</evidence>
<gene>
    <name evidence="9" type="primary">HAP2_3</name>
    <name evidence="9" type="ORF">BGZ96_008039</name>
</gene>
<feature type="region of interest" description="Disordered" evidence="8">
    <location>
        <begin position="188"/>
        <end position="336"/>
    </location>
</feature>
<dbReference type="EMBL" id="JAAAIM010000431">
    <property type="protein sequence ID" value="KAG0288140.1"/>
    <property type="molecule type" value="Genomic_DNA"/>
</dbReference>
<evidence type="ECO:0000256" key="2">
    <source>
        <dbReference type="ARBA" id="ARBA00023015"/>
    </source>
</evidence>
<keyword evidence="5 7" id="KW-0804">Transcription</keyword>
<reference evidence="9 10" key="1">
    <citation type="journal article" date="2020" name="Fungal Divers.">
        <title>Resolving the Mortierellaceae phylogeny through synthesis of multi-gene phylogenetics and phylogenomics.</title>
        <authorList>
            <person name="Vandepol N."/>
            <person name="Liber J."/>
            <person name="Desiro A."/>
            <person name="Na H."/>
            <person name="Kennedy M."/>
            <person name="Barry K."/>
            <person name="Grigoriev I.V."/>
            <person name="Miller A.N."/>
            <person name="O'Donnell K."/>
            <person name="Stajich J.E."/>
            <person name="Bonito G."/>
        </authorList>
    </citation>
    <scope>NUCLEOTIDE SEQUENCE [LARGE SCALE GENOMIC DNA]</scope>
    <source>
        <strain evidence="9 10">AD045</strain>
    </source>
</reference>
<evidence type="ECO:0000256" key="5">
    <source>
        <dbReference type="ARBA" id="ARBA00023163"/>
    </source>
</evidence>
<dbReference type="InterPro" id="IPR001289">
    <property type="entry name" value="NFYA"/>
</dbReference>
<dbReference type="SMART" id="SM00521">
    <property type="entry name" value="CBF"/>
    <property type="match status" value="1"/>
</dbReference>
<evidence type="ECO:0000256" key="3">
    <source>
        <dbReference type="ARBA" id="ARBA00023125"/>
    </source>
</evidence>
<name>A0ABQ7K076_9FUNG</name>
<keyword evidence="10" id="KW-1185">Reference proteome</keyword>
<organism evidence="9 10">
    <name type="scientific">Linnemannia gamsii</name>
    <dbReference type="NCBI Taxonomy" id="64522"/>
    <lineage>
        <taxon>Eukaryota</taxon>
        <taxon>Fungi</taxon>
        <taxon>Fungi incertae sedis</taxon>
        <taxon>Mucoromycota</taxon>
        <taxon>Mortierellomycotina</taxon>
        <taxon>Mortierellomycetes</taxon>
        <taxon>Mortierellales</taxon>
        <taxon>Mortierellaceae</taxon>
        <taxon>Linnemannia</taxon>
    </lineage>
</organism>
<keyword evidence="4" id="KW-0010">Activator</keyword>
<evidence type="ECO:0000256" key="7">
    <source>
        <dbReference type="RuleBase" id="RU367155"/>
    </source>
</evidence>
<feature type="compositionally biased region" description="Low complexity" evidence="8">
    <location>
        <begin position="206"/>
        <end position="239"/>
    </location>
</feature>
<dbReference type="PROSITE" id="PS00686">
    <property type="entry name" value="NFYA_HAP2_1"/>
    <property type="match status" value="1"/>
</dbReference>
<protein>
    <recommendedName>
        <fullName evidence="7">Transcriptional activator HAP2</fullName>
    </recommendedName>
</protein>
<comment type="similarity">
    <text evidence="7">Belongs to the NFYA/HAP2 subunit family.</text>
</comment>
<evidence type="ECO:0000313" key="9">
    <source>
        <dbReference type="EMBL" id="KAG0288140.1"/>
    </source>
</evidence>
<keyword evidence="6 7" id="KW-0539">Nucleus</keyword>
<feature type="compositionally biased region" description="Low complexity" evidence="8">
    <location>
        <begin position="282"/>
        <end position="296"/>
    </location>
</feature>
<evidence type="ECO:0000313" key="10">
    <source>
        <dbReference type="Proteomes" id="UP001194696"/>
    </source>
</evidence>